<dbReference type="EMBL" id="RDQH01000330">
    <property type="protein sequence ID" value="RXI00978.1"/>
    <property type="molecule type" value="Genomic_DNA"/>
</dbReference>
<dbReference type="GO" id="GO:0003735">
    <property type="term" value="F:structural constituent of ribosome"/>
    <property type="evidence" value="ECO:0007669"/>
    <property type="project" value="InterPro"/>
</dbReference>
<dbReference type="Proteomes" id="UP000290289">
    <property type="component" value="Chromosome 4"/>
</dbReference>
<gene>
    <name evidence="7" type="ORF">DVH24_001212</name>
</gene>
<protein>
    <recommendedName>
        <fullName evidence="6">Large ribosomal subunit protein uL2 C-terminal domain-containing protein</fullName>
    </recommendedName>
</protein>
<dbReference type="InterPro" id="IPR014726">
    <property type="entry name" value="Ribosomal_uL2_dom3"/>
</dbReference>
<name>A0A498K108_MALDO</name>
<keyword evidence="4" id="KW-0496">Mitochondrion</keyword>
<dbReference type="InterPro" id="IPR022671">
    <property type="entry name" value="Ribosomal_uL2_CS"/>
</dbReference>
<evidence type="ECO:0000256" key="1">
    <source>
        <dbReference type="ARBA" id="ARBA00004173"/>
    </source>
</evidence>
<dbReference type="PROSITE" id="PS00467">
    <property type="entry name" value="RIBOSOMAL_L2"/>
    <property type="match status" value="1"/>
</dbReference>
<evidence type="ECO:0000256" key="3">
    <source>
        <dbReference type="ARBA" id="ARBA00022980"/>
    </source>
</evidence>
<organism evidence="7 8">
    <name type="scientific">Malus domestica</name>
    <name type="common">Apple</name>
    <name type="synonym">Pyrus malus</name>
    <dbReference type="NCBI Taxonomy" id="3750"/>
    <lineage>
        <taxon>Eukaryota</taxon>
        <taxon>Viridiplantae</taxon>
        <taxon>Streptophyta</taxon>
        <taxon>Embryophyta</taxon>
        <taxon>Tracheophyta</taxon>
        <taxon>Spermatophyta</taxon>
        <taxon>Magnoliopsida</taxon>
        <taxon>eudicotyledons</taxon>
        <taxon>Gunneridae</taxon>
        <taxon>Pentapetalae</taxon>
        <taxon>rosids</taxon>
        <taxon>fabids</taxon>
        <taxon>Rosales</taxon>
        <taxon>Rosaceae</taxon>
        <taxon>Amygdaloideae</taxon>
        <taxon>Maleae</taxon>
        <taxon>Malus</taxon>
    </lineage>
</organism>
<reference evidence="7 8" key="1">
    <citation type="submission" date="2018-10" db="EMBL/GenBank/DDBJ databases">
        <title>A high-quality apple genome assembly.</title>
        <authorList>
            <person name="Hu J."/>
        </authorList>
    </citation>
    <scope>NUCLEOTIDE SEQUENCE [LARGE SCALE GENOMIC DNA]</scope>
    <source>
        <strain evidence="8">cv. HFTH1</strain>
        <tissue evidence="7">Young leaf</tissue>
    </source>
</reference>
<sequence>MAFRRARAASSTLFSRLLHHSVNTNVTTSYRTISTNVTARKTPHPSSTSKANHAEKWINSKFLATIGTIPSEPNPGNGEQQLYNAGQSQWLGQRPKVRGVAMNPIDHATRLDPSGEENRRLVWVTGSNGTF</sequence>
<comment type="similarity">
    <text evidence="2">Belongs to the universal ribosomal protein uL2 family.</text>
</comment>
<dbReference type="AlphaFoldDB" id="A0A498K108"/>
<dbReference type="PANTHER" id="PTHR13691:SF72">
    <property type="entry name" value="EXPRESSED PROTEIN"/>
    <property type="match status" value="1"/>
</dbReference>
<dbReference type="Pfam" id="PF03947">
    <property type="entry name" value="Ribosomal_L2_C"/>
    <property type="match status" value="1"/>
</dbReference>
<dbReference type="STRING" id="3750.A0A498K108"/>
<dbReference type="SMART" id="SM01382">
    <property type="entry name" value="Ribosomal_L2_C"/>
    <property type="match status" value="1"/>
</dbReference>
<evidence type="ECO:0000256" key="2">
    <source>
        <dbReference type="ARBA" id="ARBA00005636"/>
    </source>
</evidence>
<comment type="subcellular location">
    <subcellularLocation>
        <location evidence="1">Mitochondrion</location>
    </subcellularLocation>
</comment>
<proteinExistence type="inferred from homology"/>
<evidence type="ECO:0000256" key="4">
    <source>
        <dbReference type="ARBA" id="ARBA00023128"/>
    </source>
</evidence>
<evidence type="ECO:0000256" key="5">
    <source>
        <dbReference type="ARBA" id="ARBA00023274"/>
    </source>
</evidence>
<dbReference type="InterPro" id="IPR008991">
    <property type="entry name" value="Translation_prot_SH3-like_sf"/>
</dbReference>
<accession>A0A498K108</accession>
<evidence type="ECO:0000313" key="7">
    <source>
        <dbReference type="EMBL" id="RXI00978.1"/>
    </source>
</evidence>
<feature type="domain" description="Large ribosomal subunit protein uL2 C-terminal" evidence="6">
    <location>
        <begin position="4"/>
        <end position="128"/>
    </location>
</feature>
<evidence type="ECO:0000259" key="6">
    <source>
        <dbReference type="SMART" id="SM01382"/>
    </source>
</evidence>
<keyword evidence="3" id="KW-0689">Ribosomal protein</keyword>
<keyword evidence="5" id="KW-0687">Ribonucleoprotein</keyword>
<dbReference type="InterPro" id="IPR002171">
    <property type="entry name" value="Ribosomal_uL2"/>
</dbReference>
<dbReference type="SUPFAM" id="SSF50104">
    <property type="entry name" value="Translation proteins SH3-like domain"/>
    <property type="match status" value="1"/>
</dbReference>
<comment type="caution">
    <text evidence="7">The sequence shown here is derived from an EMBL/GenBank/DDBJ whole genome shotgun (WGS) entry which is preliminary data.</text>
</comment>
<dbReference type="GO" id="GO:0003723">
    <property type="term" value="F:RNA binding"/>
    <property type="evidence" value="ECO:0007669"/>
    <property type="project" value="TreeGrafter"/>
</dbReference>
<dbReference type="PANTHER" id="PTHR13691">
    <property type="entry name" value="RIBOSOMAL PROTEIN L2"/>
    <property type="match status" value="1"/>
</dbReference>
<dbReference type="Gene3D" id="4.10.950.10">
    <property type="entry name" value="Ribosomal protein L2, domain 3"/>
    <property type="match status" value="1"/>
</dbReference>
<evidence type="ECO:0000313" key="8">
    <source>
        <dbReference type="Proteomes" id="UP000290289"/>
    </source>
</evidence>
<keyword evidence="8" id="KW-1185">Reference proteome</keyword>
<dbReference type="GO" id="GO:0032543">
    <property type="term" value="P:mitochondrial translation"/>
    <property type="evidence" value="ECO:0007669"/>
    <property type="project" value="TreeGrafter"/>
</dbReference>
<dbReference type="InterPro" id="IPR022669">
    <property type="entry name" value="Ribosomal_uL2_C"/>
</dbReference>
<dbReference type="GO" id="GO:0005762">
    <property type="term" value="C:mitochondrial large ribosomal subunit"/>
    <property type="evidence" value="ECO:0007669"/>
    <property type="project" value="TreeGrafter"/>
</dbReference>